<dbReference type="Proteomes" id="UP000248606">
    <property type="component" value="Unassembled WGS sequence"/>
</dbReference>
<reference evidence="4 5" key="1">
    <citation type="submission" date="2017-08" db="EMBL/GenBank/DDBJ databases">
        <title>Infants hospitalized years apart are colonized by the same room-sourced microbial strains.</title>
        <authorList>
            <person name="Brooks B."/>
            <person name="Olm M.R."/>
            <person name="Firek B.A."/>
            <person name="Baker R."/>
            <person name="Thomas B.C."/>
            <person name="Morowitz M.J."/>
            <person name="Banfield J.F."/>
        </authorList>
    </citation>
    <scope>NUCLEOTIDE SEQUENCE [LARGE SCALE GENOMIC DNA]</scope>
    <source>
        <strain evidence="4">S2_006_000_R1_57</strain>
    </source>
</reference>
<sequence length="461" mass="44870">MKKILSIPLSLLLTTSLGLGCANADVKDTPQFGHSSSSNSQSSSTYSGGSSYSGGYASTPTYYSAPVQTAHKARPAKRRPAPKNYDGVYLIKDKTVLKNTLTNTDILKESVKNGVKHGFNAATSLASLPHAGYKIIKDPEIVLKDRGLRKQIVETTAFSAVGAVPGAVAGAGLGMVALPAALGLPAGAVIVPVAAVGDTLIGLVALGATGAVIGAVIGGAVAGGAAAVTTFLLGAGPLGGTASTILGVVCGAATDVLAGAGIAIGPMCGLSTEGVSIAVSAIASAMTGTVAAVLGAGIGGTVGAAAGAATGAVTGGATGLFVGAAASAAIGALVGIPAVLGGVAVGGGVGATLGATVLGSAAHGVVSGISATGLSIENAARRHDGYGPIQVNHAMADYQSPVQNAKEMIDLFGKGLVEEKGPSDLANGGKDSLEKITHTFDNTDLGKKINKVIERHHGDKK</sequence>
<evidence type="ECO:0008006" key="6">
    <source>
        <dbReference type="Google" id="ProtNLM"/>
    </source>
</evidence>
<evidence type="ECO:0000256" key="1">
    <source>
        <dbReference type="SAM" id="MobiDB-lite"/>
    </source>
</evidence>
<keyword evidence="2" id="KW-0472">Membrane</keyword>
<gene>
    <name evidence="4" type="ORF">DI579_03970</name>
</gene>
<keyword evidence="2" id="KW-1133">Transmembrane helix</keyword>
<feature type="signal peptide" evidence="3">
    <location>
        <begin position="1"/>
        <end position="24"/>
    </location>
</feature>
<feature type="transmembrane region" description="Helical" evidence="2">
    <location>
        <begin position="277"/>
        <end position="308"/>
    </location>
</feature>
<feature type="transmembrane region" description="Helical" evidence="2">
    <location>
        <begin position="157"/>
        <end position="178"/>
    </location>
</feature>
<proteinExistence type="predicted"/>
<evidence type="ECO:0000256" key="3">
    <source>
        <dbReference type="SAM" id="SignalP"/>
    </source>
</evidence>
<feature type="transmembrane region" description="Helical" evidence="2">
    <location>
        <begin position="320"/>
        <end position="345"/>
    </location>
</feature>
<evidence type="ECO:0000313" key="5">
    <source>
        <dbReference type="Proteomes" id="UP000248606"/>
    </source>
</evidence>
<keyword evidence="2" id="KW-0812">Transmembrane</keyword>
<feature type="chain" id="PRO_5016103177" description="Glycine zipper domain-containing protein" evidence="3">
    <location>
        <begin position="25"/>
        <end position="461"/>
    </location>
</feature>
<name>A0A2W5IAC6_9ACTN</name>
<dbReference type="EMBL" id="QFOZ01000004">
    <property type="protein sequence ID" value="PZP89065.1"/>
    <property type="molecule type" value="Genomic_DNA"/>
</dbReference>
<feature type="compositionally biased region" description="Low complexity" evidence="1">
    <location>
        <begin position="33"/>
        <end position="50"/>
    </location>
</feature>
<feature type="transmembrane region" description="Helical" evidence="2">
    <location>
        <begin position="185"/>
        <end position="206"/>
    </location>
</feature>
<accession>A0A2W5IAC6</accession>
<evidence type="ECO:0000256" key="2">
    <source>
        <dbReference type="SAM" id="Phobius"/>
    </source>
</evidence>
<evidence type="ECO:0000313" key="4">
    <source>
        <dbReference type="EMBL" id="PZP89065.1"/>
    </source>
</evidence>
<keyword evidence="3" id="KW-0732">Signal</keyword>
<organism evidence="4 5">
    <name type="scientific">Lawsonella clevelandensis</name>
    <dbReference type="NCBI Taxonomy" id="1528099"/>
    <lineage>
        <taxon>Bacteria</taxon>
        <taxon>Bacillati</taxon>
        <taxon>Actinomycetota</taxon>
        <taxon>Actinomycetes</taxon>
        <taxon>Mycobacteriales</taxon>
        <taxon>Lawsonellaceae</taxon>
        <taxon>Lawsonella</taxon>
    </lineage>
</organism>
<dbReference type="RefSeq" id="WP_290598539.1">
    <property type="nucleotide sequence ID" value="NZ_CAKZIO010000004.1"/>
</dbReference>
<dbReference type="AlphaFoldDB" id="A0A2W5IAC6"/>
<feature type="region of interest" description="Disordered" evidence="1">
    <location>
        <begin position="31"/>
        <end position="50"/>
    </location>
</feature>
<protein>
    <recommendedName>
        <fullName evidence="6">Glycine zipper domain-containing protein</fullName>
    </recommendedName>
</protein>
<feature type="transmembrane region" description="Helical" evidence="2">
    <location>
        <begin position="212"/>
        <end position="233"/>
    </location>
</feature>
<comment type="caution">
    <text evidence="4">The sequence shown here is derived from an EMBL/GenBank/DDBJ whole genome shotgun (WGS) entry which is preliminary data.</text>
</comment>
<feature type="transmembrane region" description="Helical" evidence="2">
    <location>
        <begin position="245"/>
        <end position="265"/>
    </location>
</feature>
<dbReference type="PROSITE" id="PS51257">
    <property type="entry name" value="PROKAR_LIPOPROTEIN"/>
    <property type="match status" value="1"/>
</dbReference>